<evidence type="ECO:0000256" key="9">
    <source>
        <dbReference type="RuleBase" id="RU361167"/>
    </source>
</evidence>
<name>A0ABY2SH39_9HYPH</name>
<keyword evidence="11" id="KW-1185">Reference proteome</keyword>
<evidence type="ECO:0000313" key="10">
    <source>
        <dbReference type="EMBL" id="TKI04583.1"/>
    </source>
</evidence>
<evidence type="ECO:0000313" key="11">
    <source>
        <dbReference type="Proteomes" id="UP000305202"/>
    </source>
</evidence>
<evidence type="ECO:0000256" key="1">
    <source>
        <dbReference type="ARBA" id="ARBA00000966"/>
    </source>
</evidence>
<organism evidence="10 11">
    <name type="scientific">Martelella alba</name>
    <dbReference type="NCBI Taxonomy" id="2590451"/>
    <lineage>
        <taxon>Bacteria</taxon>
        <taxon>Pseudomonadati</taxon>
        <taxon>Pseudomonadota</taxon>
        <taxon>Alphaproteobacteria</taxon>
        <taxon>Hyphomicrobiales</taxon>
        <taxon>Aurantimonadaceae</taxon>
        <taxon>Martelella</taxon>
    </lineage>
</organism>
<accession>A0ABY2SH39</accession>
<dbReference type="Proteomes" id="UP000305202">
    <property type="component" value="Unassembled WGS sequence"/>
</dbReference>
<evidence type="ECO:0000256" key="6">
    <source>
        <dbReference type="ARBA" id="ARBA00023295"/>
    </source>
</evidence>
<dbReference type="InterPro" id="IPR008928">
    <property type="entry name" value="6-hairpin_glycosidase_sf"/>
</dbReference>
<dbReference type="EC" id="3.2.1.-" evidence="9"/>
<keyword evidence="4 9" id="KW-0378">Hydrolase</keyword>
<evidence type="ECO:0000256" key="4">
    <source>
        <dbReference type="ARBA" id="ARBA00022801"/>
    </source>
</evidence>
<evidence type="ECO:0000256" key="2">
    <source>
        <dbReference type="ARBA" id="ARBA00009209"/>
    </source>
</evidence>
<comment type="caution">
    <text evidence="10">The sequence shown here is derived from an EMBL/GenBank/DDBJ whole genome shotgun (WGS) entry which is preliminary data.</text>
</comment>
<dbReference type="EMBL" id="SZPQ01000027">
    <property type="protein sequence ID" value="TKI04583.1"/>
    <property type="molecule type" value="Genomic_DNA"/>
</dbReference>
<dbReference type="Pfam" id="PF01270">
    <property type="entry name" value="Glyco_hydro_8"/>
    <property type="match status" value="1"/>
</dbReference>
<dbReference type="SUPFAM" id="SSF48208">
    <property type="entry name" value="Six-hairpin glycosidases"/>
    <property type="match status" value="1"/>
</dbReference>
<proteinExistence type="inferred from homology"/>
<keyword evidence="7 9" id="KW-0624">Polysaccharide degradation</keyword>
<dbReference type="PROSITE" id="PS00812">
    <property type="entry name" value="GLYCOSYL_HYDROL_F8"/>
    <property type="match status" value="1"/>
</dbReference>
<keyword evidence="5" id="KW-0136">Cellulose degradation</keyword>
<comment type="similarity">
    <text evidence="2 9">Belongs to the glycosyl hydrolase 8 (cellulase D) family.</text>
</comment>
<dbReference type="InterPro" id="IPR019834">
    <property type="entry name" value="Glyco_hydro_8_CS"/>
</dbReference>
<dbReference type="InterPro" id="IPR002037">
    <property type="entry name" value="Glyco_hydro_8"/>
</dbReference>
<evidence type="ECO:0000256" key="8">
    <source>
        <dbReference type="PROSITE-ProRule" id="PRU10058"/>
    </source>
</evidence>
<dbReference type="InterPro" id="IPR012341">
    <property type="entry name" value="6hp_glycosidase-like_sf"/>
</dbReference>
<evidence type="ECO:0000256" key="3">
    <source>
        <dbReference type="ARBA" id="ARBA00022729"/>
    </source>
</evidence>
<reference evidence="10 11" key="1">
    <citation type="submission" date="2019-04" db="EMBL/GenBank/DDBJ databases">
        <authorList>
            <person name="Li M."/>
            <person name="Gao C."/>
        </authorList>
    </citation>
    <scope>NUCLEOTIDE SEQUENCE [LARGE SCALE GENOMIC DNA]</scope>
    <source>
        <strain evidence="10 11">BGMRC 2031</strain>
    </source>
</reference>
<keyword evidence="7 9" id="KW-0119">Carbohydrate metabolism</keyword>
<keyword evidence="3" id="KW-0732">Signal</keyword>
<sequence>MRMRLLRSFYPVVAILAVIIAVARPLAASAGSPGWQQYKMAFISGDGRVVDTGNNGISHSEGQGFGMLLAVLNDDRPTFISLWQWTYSHLYRPDKGLFIWRYVPDQPKGERDMNTASDGDTLIAWSLLLAGQQWREAAYTEASASIQQALAEQTVRQVGAYTVMLPGLEGFAHTDQVVINPSYFIFPAWQAFYRFSHDPVWQLLDKDGRTLLGKMRFGQWQLPTDWVQLDDKGVLAPAAGWPARFGFDAVRIPLYLRWAGYDGLLQPYRHYWSAIGQGAAPAWIDVSDNQLADYPVSPGMEAIKELTLGNGDNKNNAMTLQKSEDYYSASLHLLAAYAGNHAIR</sequence>
<dbReference type="Gene3D" id="1.50.10.10">
    <property type="match status" value="1"/>
</dbReference>
<comment type="catalytic activity">
    <reaction evidence="1">
        <text>Endohydrolysis of (1-&gt;4)-beta-D-glucosidic linkages in cellulose, lichenin and cereal beta-D-glucans.</text>
        <dbReference type="EC" id="3.2.1.4"/>
    </reaction>
</comment>
<protein>
    <recommendedName>
        <fullName evidence="9">Glucanase</fullName>
        <ecNumber evidence="9">3.2.1.-</ecNumber>
    </recommendedName>
</protein>
<dbReference type="PRINTS" id="PR00735">
    <property type="entry name" value="GLHYDRLASE8"/>
</dbReference>
<dbReference type="RefSeq" id="WP_136991433.1">
    <property type="nucleotide sequence ID" value="NZ_SZPQ01000027.1"/>
</dbReference>
<keyword evidence="6 9" id="KW-0326">Glycosidase</keyword>
<evidence type="ECO:0000256" key="7">
    <source>
        <dbReference type="ARBA" id="ARBA00023326"/>
    </source>
</evidence>
<feature type="active site" description="Nucleophile" evidence="8">
    <location>
        <position position="118"/>
    </location>
</feature>
<evidence type="ECO:0000256" key="5">
    <source>
        <dbReference type="ARBA" id="ARBA00023001"/>
    </source>
</evidence>
<gene>
    <name evidence="10" type="ORF">FCN80_17355</name>
</gene>